<evidence type="ECO:0000313" key="2">
    <source>
        <dbReference type="Proteomes" id="UP000694542"/>
    </source>
</evidence>
<proteinExistence type="predicted"/>
<reference evidence="1" key="1">
    <citation type="submission" date="2018-10" db="EMBL/GenBank/DDBJ databases">
        <title>De novo assembly of a Great Dane genome.</title>
        <authorList>
            <person name="Kidd J.M."/>
            <person name="Pendleton A.L."/>
            <person name="Shen F."/>
            <person name="Emery S."/>
        </authorList>
    </citation>
    <scope>NUCLEOTIDE SEQUENCE [LARGE SCALE GENOMIC DNA]</scope>
    <source>
        <strain evidence="1">Great Dane</strain>
    </source>
</reference>
<dbReference type="Proteomes" id="UP000694542">
    <property type="component" value="Chromosome 13"/>
</dbReference>
<evidence type="ECO:0000313" key="1">
    <source>
        <dbReference type="Ensembl" id="ENSCAFP00040021295.1"/>
    </source>
</evidence>
<dbReference type="AlphaFoldDB" id="A0A8C0SGQ4"/>
<dbReference type="Ensembl" id="ENSCAFT00040024508.1">
    <property type="protein sequence ID" value="ENSCAFP00040021295.1"/>
    <property type="gene ID" value="ENSCAFG00040013272.1"/>
</dbReference>
<protein>
    <submittedName>
        <fullName evidence="1">Uncharacterized protein</fullName>
    </submittedName>
</protein>
<sequence>MYPFIHSSVDIWGCFHITTIVNNEAMNMGVQIPLQYLVFISFGYIPQSETAGSYGSMFSIVAIPTYIPTNGVQGFPFHHIPANIHLWSF</sequence>
<accession>A0A8C0SGQ4</accession>
<reference evidence="1" key="2">
    <citation type="submission" date="2025-08" db="UniProtKB">
        <authorList>
            <consortium name="Ensembl"/>
        </authorList>
    </citation>
    <scope>IDENTIFICATION</scope>
</reference>
<organism evidence="1 2">
    <name type="scientific">Canis lupus familiaris</name>
    <name type="common">Dog</name>
    <name type="synonym">Canis familiaris</name>
    <dbReference type="NCBI Taxonomy" id="9615"/>
    <lineage>
        <taxon>Eukaryota</taxon>
        <taxon>Metazoa</taxon>
        <taxon>Chordata</taxon>
        <taxon>Craniata</taxon>
        <taxon>Vertebrata</taxon>
        <taxon>Euteleostomi</taxon>
        <taxon>Mammalia</taxon>
        <taxon>Eutheria</taxon>
        <taxon>Laurasiatheria</taxon>
        <taxon>Carnivora</taxon>
        <taxon>Caniformia</taxon>
        <taxon>Canidae</taxon>
        <taxon>Canis</taxon>
    </lineage>
</organism>
<name>A0A8C0SGQ4_CANLF</name>